<gene>
    <name evidence="9" type="ORF">OE88DRAFT_1662653</name>
</gene>
<name>A0A5C3MW44_9AGAM</name>
<evidence type="ECO:0000256" key="5">
    <source>
        <dbReference type="ARBA" id="ARBA00022801"/>
    </source>
</evidence>
<dbReference type="Gene3D" id="1.10.575.10">
    <property type="entry name" value="P1 Nuclease"/>
    <property type="match status" value="1"/>
</dbReference>
<dbReference type="InterPro" id="IPR003154">
    <property type="entry name" value="S1/P1nuclease"/>
</dbReference>
<evidence type="ECO:0000256" key="4">
    <source>
        <dbReference type="ARBA" id="ARBA00022759"/>
    </source>
</evidence>
<dbReference type="PANTHER" id="PTHR33146">
    <property type="entry name" value="ENDONUCLEASE 4"/>
    <property type="match status" value="1"/>
</dbReference>
<comment type="similarity">
    <text evidence="1">Belongs to the nuclease type I family.</text>
</comment>
<feature type="chain" id="PRO_5022901151" evidence="8">
    <location>
        <begin position="23"/>
        <end position="420"/>
    </location>
</feature>
<proteinExistence type="inferred from homology"/>
<dbReference type="SUPFAM" id="SSF48537">
    <property type="entry name" value="Phospholipase C/P1 nuclease"/>
    <property type="match status" value="1"/>
</dbReference>
<keyword evidence="8" id="KW-0732">Signal</keyword>
<feature type="signal peptide" evidence="8">
    <location>
        <begin position="1"/>
        <end position="22"/>
    </location>
</feature>
<evidence type="ECO:0000256" key="6">
    <source>
        <dbReference type="ARBA" id="ARBA00023157"/>
    </source>
</evidence>
<keyword evidence="6" id="KW-1015">Disulfide bond</keyword>
<keyword evidence="7" id="KW-0325">Glycoprotein</keyword>
<dbReference type="GO" id="GO:0006308">
    <property type="term" value="P:DNA catabolic process"/>
    <property type="evidence" value="ECO:0007669"/>
    <property type="project" value="InterPro"/>
</dbReference>
<reference evidence="9 10" key="1">
    <citation type="journal article" date="2019" name="Nat. Ecol. Evol.">
        <title>Megaphylogeny resolves global patterns of mushroom evolution.</title>
        <authorList>
            <person name="Varga T."/>
            <person name="Krizsan K."/>
            <person name="Foldi C."/>
            <person name="Dima B."/>
            <person name="Sanchez-Garcia M."/>
            <person name="Sanchez-Ramirez S."/>
            <person name="Szollosi G.J."/>
            <person name="Szarkandi J.G."/>
            <person name="Papp V."/>
            <person name="Albert L."/>
            <person name="Andreopoulos W."/>
            <person name="Angelini C."/>
            <person name="Antonin V."/>
            <person name="Barry K.W."/>
            <person name="Bougher N.L."/>
            <person name="Buchanan P."/>
            <person name="Buyck B."/>
            <person name="Bense V."/>
            <person name="Catcheside P."/>
            <person name="Chovatia M."/>
            <person name="Cooper J."/>
            <person name="Damon W."/>
            <person name="Desjardin D."/>
            <person name="Finy P."/>
            <person name="Geml J."/>
            <person name="Haridas S."/>
            <person name="Hughes K."/>
            <person name="Justo A."/>
            <person name="Karasinski D."/>
            <person name="Kautmanova I."/>
            <person name="Kiss B."/>
            <person name="Kocsube S."/>
            <person name="Kotiranta H."/>
            <person name="LaButti K.M."/>
            <person name="Lechner B.E."/>
            <person name="Liimatainen K."/>
            <person name="Lipzen A."/>
            <person name="Lukacs Z."/>
            <person name="Mihaltcheva S."/>
            <person name="Morgado L.N."/>
            <person name="Niskanen T."/>
            <person name="Noordeloos M.E."/>
            <person name="Ohm R.A."/>
            <person name="Ortiz-Santana B."/>
            <person name="Ovrebo C."/>
            <person name="Racz N."/>
            <person name="Riley R."/>
            <person name="Savchenko A."/>
            <person name="Shiryaev A."/>
            <person name="Soop K."/>
            <person name="Spirin V."/>
            <person name="Szebenyi C."/>
            <person name="Tomsovsky M."/>
            <person name="Tulloss R.E."/>
            <person name="Uehling J."/>
            <person name="Grigoriev I.V."/>
            <person name="Vagvolgyi C."/>
            <person name="Papp T."/>
            <person name="Martin F.M."/>
            <person name="Miettinen O."/>
            <person name="Hibbett D.S."/>
            <person name="Nagy L.G."/>
        </authorList>
    </citation>
    <scope>NUCLEOTIDE SEQUENCE [LARGE SCALE GENOMIC DNA]</scope>
    <source>
        <strain evidence="9 10">OMC1185</strain>
    </source>
</reference>
<dbReference type="EMBL" id="ML213516">
    <property type="protein sequence ID" value="TFK49227.1"/>
    <property type="molecule type" value="Genomic_DNA"/>
</dbReference>
<dbReference type="GO" id="GO:0016788">
    <property type="term" value="F:hydrolase activity, acting on ester bonds"/>
    <property type="evidence" value="ECO:0007669"/>
    <property type="project" value="InterPro"/>
</dbReference>
<evidence type="ECO:0000256" key="3">
    <source>
        <dbReference type="ARBA" id="ARBA00022723"/>
    </source>
</evidence>
<evidence type="ECO:0000256" key="2">
    <source>
        <dbReference type="ARBA" id="ARBA00022722"/>
    </source>
</evidence>
<accession>A0A5C3MW44</accession>
<evidence type="ECO:0000256" key="1">
    <source>
        <dbReference type="ARBA" id="ARBA00009547"/>
    </source>
</evidence>
<dbReference type="AlphaFoldDB" id="A0A5C3MW44"/>
<dbReference type="CDD" id="cd11010">
    <property type="entry name" value="S1-P1_nuclease"/>
    <property type="match status" value="1"/>
</dbReference>
<keyword evidence="5" id="KW-0378">Hydrolase</keyword>
<evidence type="ECO:0000256" key="7">
    <source>
        <dbReference type="ARBA" id="ARBA00023180"/>
    </source>
</evidence>
<dbReference type="Pfam" id="PF02265">
    <property type="entry name" value="S1-P1_nuclease"/>
    <property type="match status" value="1"/>
</dbReference>
<dbReference type="PANTHER" id="PTHR33146:SF29">
    <property type="entry name" value="S1_P1 NUCLEASE"/>
    <property type="match status" value="1"/>
</dbReference>
<keyword evidence="4" id="KW-0255">Endonuclease</keyword>
<dbReference type="STRING" id="5364.A0A5C3MW44"/>
<dbReference type="GO" id="GO:0004519">
    <property type="term" value="F:endonuclease activity"/>
    <property type="evidence" value="ECO:0007669"/>
    <property type="project" value="UniProtKB-KW"/>
</dbReference>
<dbReference type="InterPro" id="IPR008947">
    <property type="entry name" value="PLipase_C/P1_nuclease_dom_sf"/>
</dbReference>
<organism evidence="9 10">
    <name type="scientific">Heliocybe sulcata</name>
    <dbReference type="NCBI Taxonomy" id="5364"/>
    <lineage>
        <taxon>Eukaryota</taxon>
        <taxon>Fungi</taxon>
        <taxon>Dikarya</taxon>
        <taxon>Basidiomycota</taxon>
        <taxon>Agaricomycotina</taxon>
        <taxon>Agaricomycetes</taxon>
        <taxon>Gloeophyllales</taxon>
        <taxon>Gloeophyllaceae</taxon>
        <taxon>Heliocybe</taxon>
    </lineage>
</organism>
<keyword evidence="3" id="KW-0479">Metal-binding</keyword>
<dbReference type="Proteomes" id="UP000305948">
    <property type="component" value="Unassembled WGS sequence"/>
</dbReference>
<keyword evidence="10" id="KW-1185">Reference proteome</keyword>
<dbReference type="OrthoDB" id="441446at2759"/>
<keyword evidence="2" id="KW-0540">Nuclease</keyword>
<evidence type="ECO:0000256" key="8">
    <source>
        <dbReference type="SAM" id="SignalP"/>
    </source>
</evidence>
<sequence>MKFHPVSALTLGVLSAVPGALGWGAAGHEIIATIAEIYLHPTVMPTICAILDEDAKPCHLSSIASWADRVRWQMRWSAPLHYVGAHDDHPSDHCAFPGERGWNGRAHMNVLGAIRNVSGILEDWVEAREPEYVGNGRASVGGEGDPTAAEALKFLVHFIGDMHMPLHLTGRERGGNGAKVTFDGRVTNLHSVWDNFLIAERIRSIPYNYTRPLPSREVESVLRGAIYDPYVRRLIWEGLGEGGRWRDEWNNWLECPATPAKDTVVKTWRQFFLGSTLSQLLSGSGIAEETDDDVLCPYHWAKPIHALNCKLIWPKALDELGYSDININTDSNQAHDCHGHAVEEEVGLLDDLRAKPKPHEPYLELDTPEYAGVVRREWIVERLLAMGGMRLAGTLNWLFADLSGEEVQSRPRLWAEPLRV</sequence>
<protein>
    <submittedName>
        <fullName evidence="9">Phospholipase C/P1 nuclease</fullName>
    </submittedName>
</protein>
<dbReference type="GO" id="GO:0003676">
    <property type="term" value="F:nucleic acid binding"/>
    <property type="evidence" value="ECO:0007669"/>
    <property type="project" value="InterPro"/>
</dbReference>
<evidence type="ECO:0000313" key="10">
    <source>
        <dbReference type="Proteomes" id="UP000305948"/>
    </source>
</evidence>
<dbReference type="GO" id="GO:0046872">
    <property type="term" value="F:metal ion binding"/>
    <property type="evidence" value="ECO:0007669"/>
    <property type="project" value="UniProtKB-KW"/>
</dbReference>
<evidence type="ECO:0000313" key="9">
    <source>
        <dbReference type="EMBL" id="TFK49227.1"/>
    </source>
</evidence>